<reference evidence="1 2" key="1">
    <citation type="submission" date="2019-02" db="EMBL/GenBank/DDBJ databases">
        <authorList>
            <consortium name="Pathogen Informatics"/>
        </authorList>
    </citation>
    <scope>NUCLEOTIDE SEQUENCE [LARGE SCALE GENOMIC DNA]</scope>
    <source>
        <strain evidence="1 2">3012STDY7078512</strain>
    </source>
</reference>
<dbReference type="RefSeq" id="WP_131752407.1">
    <property type="nucleotide sequence ID" value="NZ_CAACYH010000004.1"/>
</dbReference>
<sequence>MILEKYISEKNCLDLVSIKKGLPGIHADSCGHYYTACMATLHRSGHKDGVLMQLDGDRKGGVKLHWNDYFDDCIDRTWQEINYCTDHAAVCVSCMLAIKETNYTIIERSCKGDGFDYWLGHKEDSLFEHVARLEISGILKENTNNTVEKRLKMKEKQTEQSDNSCLPAYISIIEFGTPKALFKRK</sequence>
<dbReference type="EMBL" id="CAACYH010000004">
    <property type="protein sequence ID" value="VFB14409.1"/>
    <property type="molecule type" value="Genomic_DNA"/>
</dbReference>
<protein>
    <submittedName>
        <fullName evidence="1">Uncharacterized protein</fullName>
    </submittedName>
</protein>
<dbReference type="Proteomes" id="UP000396835">
    <property type="component" value="Unassembled WGS sequence"/>
</dbReference>
<accession>A0A449I4S0</accession>
<evidence type="ECO:0000313" key="2">
    <source>
        <dbReference type="Proteomes" id="UP000396835"/>
    </source>
</evidence>
<organism evidence="1 2">
    <name type="scientific">Prevotella heparinolytica</name>
    <dbReference type="NCBI Taxonomy" id="28113"/>
    <lineage>
        <taxon>Bacteria</taxon>
        <taxon>Pseudomonadati</taxon>
        <taxon>Bacteroidota</taxon>
        <taxon>Bacteroidia</taxon>
        <taxon>Bacteroidales</taxon>
        <taxon>Bacteroidaceae</taxon>
        <taxon>Bacteroides</taxon>
    </lineage>
</organism>
<proteinExistence type="predicted"/>
<evidence type="ECO:0000313" key="1">
    <source>
        <dbReference type="EMBL" id="VFB14409.1"/>
    </source>
</evidence>
<dbReference type="OrthoDB" id="965491at2"/>
<gene>
    <name evidence="1" type="ORF">NCTC7812_01961</name>
</gene>
<name>A0A449I4S0_9BACE</name>
<dbReference type="AlphaFoldDB" id="A0A449I4S0"/>